<organism evidence="2 3">
    <name type="scientific">Eumeta variegata</name>
    <name type="common">Bagworm moth</name>
    <name type="synonym">Eumeta japonica</name>
    <dbReference type="NCBI Taxonomy" id="151549"/>
    <lineage>
        <taxon>Eukaryota</taxon>
        <taxon>Metazoa</taxon>
        <taxon>Ecdysozoa</taxon>
        <taxon>Arthropoda</taxon>
        <taxon>Hexapoda</taxon>
        <taxon>Insecta</taxon>
        <taxon>Pterygota</taxon>
        <taxon>Neoptera</taxon>
        <taxon>Endopterygota</taxon>
        <taxon>Lepidoptera</taxon>
        <taxon>Glossata</taxon>
        <taxon>Ditrysia</taxon>
        <taxon>Tineoidea</taxon>
        <taxon>Psychidae</taxon>
        <taxon>Oiketicinae</taxon>
        <taxon>Eumeta</taxon>
    </lineage>
</organism>
<comment type="caution">
    <text evidence="2">The sequence shown here is derived from an EMBL/GenBank/DDBJ whole genome shotgun (WGS) entry which is preliminary data.</text>
</comment>
<keyword evidence="3" id="KW-1185">Reference proteome</keyword>
<evidence type="ECO:0000313" key="2">
    <source>
        <dbReference type="EMBL" id="GBP29073.1"/>
    </source>
</evidence>
<dbReference type="EMBL" id="BGZK01000215">
    <property type="protein sequence ID" value="GBP29073.1"/>
    <property type="molecule type" value="Genomic_DNA"/>
</dbReference>
<feature type="compositionally biased region" description="Basic residues" evidence="1">
    <location>
        <begin position="1"/>
        <end position="14"/>
    </location>
</feature>
<accession>A0A4C1URG7</accession>
<protein>
    <submittedName>
        <fullName evidence="2">Uncharacterized protein</fullName>
    </submittedName>
</protein>
<evidence type="ECO:0000313" key="3">
    <source>
        <dbReference type="Proteomes" id="UP000299102"/>
    </source>
</evidence>
<proteinExistence type="predicted"/>
<reference evidence="2 3" key="1">
    <citation type="journal article" date="2019" name="Commun. Biol.">
        <title>The bagworm genome reveals a unique fibroin gene that provides high tensile strength.</title>
        <authorList>
            <person name="Kono N."/>
            <person name="Nakamura H."/>
            <person name="Ohtoshi R."/>
            <person name="Tomita M."/>
            <person name="Numata K."/>
            <person name="Arakawa K."/>
        </authorList>
    </citation>
    <scope>NUCLEOTIDE SEQUENCE [LARGE SCALE GENOMIC DNA]</scope>
</reference>
<feature type="region of interest" description="Disordered" evidence="1">
    <location>
        <begin position="1"/>
        <end position="34"/>
    </location>
</feature>
<evidence type="ECO:0000256" key="1">
    <source>
        <dbReference type="SAM" id="MobiDB-lite"/>
    </source>
</evidence>
<dbReference type="AlphaFoldDB" id="A0A4C1URG7"/>
<sequence length="106" mass="11591">MRRALKKQVHHRNQHLSWSRSSESASSSPAALASTRPAIGRETLILQISTISMSVALELVDIEFYPDHGDSTREKLNNSLCALGITVKSTAKPSVTGLVTKPLYMT</sequence>
<name>A0A4C1URG7_EUMVA</name>
<feature type="compositionally biased region" description="Low complexity" evidence="1">
    <location>
        <begin position="17"/>
        <end position="34"/>
    </location>
</feature>
<dbReference type="Proteomes" id="UP000299102">
    <property type="component" value="Unassembled WGS sequence"/>
</dbReference>
<gene>
    <name evidence="2" type="ORF">EVAR_10889_1</name>
</gene>